<dbReference type="PANTHER" id="PTHR46295">
    <property type="entry name" value="ENDOPLASMIC RETICULUM RESIDENT PROTEIN 44"/>
    <property type="match status" value="1"/>
</dbReference>
<name>A0AAV2TD54_CALDB</name>
<dbReference type="InterPro" id="IPR013766">
    <property type="entry name" value="Thioredoxin_domain"/>
</dbReference>
<feature type="domain" description="Thioredoxin" evidence="3">
    <location>
        <begin position="20"/>
        <end position="131"/>
    </location>
</feature>
<dbReference type="Pfam" id="PF13848">
    <property type="entry name" value="Thioredoxin_6"/>
    <property type="match status" value="1"/>
</dbReference>
<dbReference type="GO" id="GO:0006457">
    <property type="term" value="P:protein folding"/>
    <property type="evidence" value="ECO:0007669"/>
    <property type="project" value="TreeGrafter"/>
</dbReference>
<proteinExistence type="predicted"/>
<dbReference type="GO" id="GO:0005789">
    <property type="term" value="C:endoplasmic reticulum membrane"/>
    <property type="evidence" value="ECO:0007669"/>
    <property type="project" value="TreeGrafter"/>
</dbReference>
<sequence>MDLRFFGFLLVFPLFFLNGSSVVTPITDQNFTAINSYRVVLLQFSADWCHFSRLLSPIYSEASDNFSDPVNASLVLFGRIDCSAEADLCAREGIRKYPTIKVVKYGVTMKREYRGARTVPAFVSFVVEHLKDNITILNGNGVNVSMALQMASDSRNTIMGLFPELNENNSHIQHFRKVGLLERENCAFYLIHNLSDKGDRLAYSEALTNRIQEITHLNSADFLAIQRWISLRCQAVVRELTFANAEEITDEGRPLLLLFYDPKSAHLKKRFHDIVKTHLVEERKQINFLTADGIEFSHPLVHLGKTATDLPLICIDSLVHMYLHPLPVEEILKDPKTLKQFVEDLNSGKLHREFHYGRETTTKKPQVTEQSKTPPKFPVKVEEHQTDPPESVFKDLSPSHLRYTILHDEF</sequence>
<dbReference type="InterPro" id="IPR036249">
    <property type="entry name" value="Thioredoxin-like_sf"/>
</dbReference>
<keyword evidence="2" id="KW-0732">Signal</keyword>
<protein>
    <recommendedName>
        <fullName evidence="3">Thioredoxin domain-containing protein</fullName>
    </recommendedName>
</protein>
<comment type="caution">
    <text evidence="4">The sequence shown here is derived from an EMBL/GenBank/DDBJ whole genome shotgun (WGS) entry which is preliminary data.</text>
</comment>
<feature type="signal peptide" evidence="2">
    <location>
        <begin position="1"/>
        <end position="21"/>
    </location>
</feature>
<feature type="chain" id="PRO_5043819616" description="Thioredoxin domain-containing protein" evidence="2">
    <location>
        <begin position="22"/>
        <end position="410"/>
    </location>
</feature>
<evidence type="ECO:0000313" key="4">
    <source>
        <dbReference type="EMBL" id="CAL5134021.1"/>
    </source>
</evidence>
<evidence type="ECO:0000256" key="1">
    <source>
        <dbReference type="SAM" id="MobiDB-lite"/>
    </source>
</evidence>
<feature type="region of interest" description="Disordered" evidence="1">
    <location>
        <begin position="354"/>
        <end position="393"/>
    </location>
</feature>
<dbReference type="PROSITE" id="PS51352">
    <property type="entry name" value="THIOREDOXIN_2"/>
    <property type="match status" value="1"/>
</dbReference>
<organism evidence="4 5">
    <name type="scientific">Calicophoron daubneyi</name>
    <name type="common">Rumen fluke</name>
    <name type="synonym">Paramphistomum daubneyi</name>
    <dbReference type="NCBI Taxonomy" id="300641"/>
    <lineage>
        <taxon>Eukaryota</taxon>
        <taxon>Metazoa</taxon>
        <taxon>Spiralia</taxon>
        <taxon>Lophotrochozoa</taxon>
        <taxon>Platyhelminthes</taxon>
        <taxon>Trematoda</taxon>
        <taxon>Digenea</taxon>
        <taxon>Plagiorchiida</taxon>
        <taxon>Pronocephalata</taxon>
        <taxon>Paramphistomoidea</taxon>
        <taxon>Paramphistomidae</taxon>
        <taxon>Calicophoron</taxon>
    </lineage>
</organism>
<evidence type="ECO:0000256" key="2">
    <source>
        <dbReference type="SAM" id="SignalP"/>
    </source>
</evidence>
<dbReference type="Pfam" id="PF00085">
    <property type="entry name" value="Thioredoxin"/>
    <property type="match status" value="1"/>
</dbReference>
<evidence type="ECO:0000313" key="5">
    <source>
        <dbReference type="Proteomes" id="UP001497525"/>
    </source>
</evidence>
<reference evidence="4" key="1">
    <citation type="submission" date="2024-06" db="EMBL/GenBank/DDBJ databases">
        <authorList>
            <person name="Liu X."/>
            <person name="Lenzi L."/>
            <person name="Haldenby T S."/>
            <person name="Uol C."/>
        </authorList>
    </citation>
    <scope>NUCLEOTIDE SEQUENCE</scope>
</reference>
<evidence type="ECO:0000259" key="3">
    <source>
        <dbReference type="PROSITE" id="PS51352"/>
    </source>
</evidence>
<dbReference type="EMBL" id="CAXLJL010000168">
    <property type="protein sequence ID" value="CAL5134021.1"/>
    <property type="molecule type" value="Genomic_DNA"/>
</dbReference>
<dbReference type="GO" id="GO:0003756">
    <property type="term" value="F:protein disulfide isomerase activity"/>
    <property type="evidence" value="ECO:0007669"/>
    <property type="project" value="TreeGrafter"/>
</dbReference>
<dbReference type="SUPFAM" id="SSF52833">
    <property type="entry name" value="Thioredoxin-like"/>
    <property type="match status" value="2"/>
</dbReference>
<accession>A0AAV2TD54</accession>
<dbReference type="AlphaFoldDB" id="A0AAV2TD54"/>
<dbReference type="InterPro" id="IPR052643">
    <property type="entry name" value="ERP44"/>
</dbReference>
<dbReference type="Gene3D" id="3.40.30.10">
    <property type="entry name" value="Glutaredoxin"/>
    <property type="match status" value="2"/>
</dbReference>
<dbReference type="GO" id="GO:0005793">
    <property type="term" value="C:endoplasmic reticulum-Golgi intermediate compartment"/>
    <property type="evidence" value="ECO:0007669"/>
    <property type="project" value="TreeGrafter"/>
</dbReference>
<feature type="compositionally biased region" description="Polar residues" evidence="1">
    <location>
        <begin position="363"/>
        <end position="373"/>
    </location>
</feature>
<gene>
    <name evidence="4" type="ORF">CDAUBV1_LOCUS7255</name>
</gene>
<dbReference type="PANTHER" id="PTHR46295:SF1">
    <property type="entry name" value="ENDOPLASMIC RETICULUM RESIDENT PROTEIN 44"/>
    <property type="match status" value="1"/>
</dbReference>
<dbReference type="Proteomes" id="UP001497525">
    <property type="component" value="Unassembled WGS sequence"/>
</dbReference>